<organism evidence="3 4">
    <name type="scientific">Candidatus Portnoybacteria bacterium RBG_19FT_COMBO_36_7</name>
    <dbReference type="NCBI Taxonomy" id="1801992"/>
    <lineage>
        <taxon>Bacteria</taxon>
        <taxon>Candidatus Portnoyibacteriota</taxon>
    </lineage>
</organism>
<evidence type="ECO:0000256" key="2">
    <source>
        <dbReference type="SAM" id="Phobius"/>
    </source>
</evidence>
<dbReference type="STRING" id="1801992.A2Y98_03920"/>
<name>A0A1G2F8Q3_9BACT</name>
<dbReference type="AlphaFoldDB" id="A0A1G2F8Q3"/>
<keyword evidence="2" id="KW-0472">Membrane</keyword>
<keyword evidence="2" id="KW-0812">Transmembrane</keyword>
<reference evidence="3 4" key="1">
    <citation type="journal article" date="2016" name="Nat. Commun.">
        <title>Thousands of microbial genomes shed light on interconnected biogeochemical processes in an aquifer system.</title>
        <authorList>
            <person name="Anantharaman K."/>
            <person name="Brown C.T."/>
            <person name="Hug L.A."/>
            <person name="Sharon I."/>
            <person name="Castelle C.J."/>
            <person name="Probst A.J."/>
            <person name="Thomas B.C."/>
            <person name="Singh A."/>
            <person name="Wilkins M.J."/>
            <person name="Karaoz U."/>
            <person name="Brodie E.L."/>
            <person name="Williams K.H."/>
            <person name="Hubbard S.S."/>
            <person name="Banfield J.F."/>
        </authorList>
    </citation>
    <scope>NUCLEOTIDE SEQUENCE [LARGE SCALE GENOMIC DNA]</scope>
</reference>
<feature type="transmembrane region" description="Helical" evidence="2">
    <location>
        <begin position="105"/>
        <end position="126"/>
    </location>
</feature>
<evidence type="ECO:0000313" key="3">
    <source>
        <dbReference type="EMBL" id="OGZ34446.1"/>
    </source>
</evidence>
<feature type="compositionally biased region" description="Low complexity" evidence="1">
    <location>
        <begin position="1"/>
        <end position="12"/>
    </location>
</feature>
<dbReference type="Proteomes" id="UP000179099">
    <property type="component" value="Unassembled WGS sequence"/>
</dbReference>
<proteinExistence type="predicted"/>
<dbReference type="EMBL" id="MHMW01000009">
    <property type="protein sequence ID" value="OGZ34446.1"/>
    <property type="molecule type" value="Genomic_DNA"/>
</dbReference>
<feature type="region of interest" description="Disordered" evidence="1">
    <location>
        <begin position="1"/>
        <end position="21"/>
    </location>
</feature>
<evidence type="ECO:0000313" key="4">
    <source>
        <dbReference type="Proteomes" id="UP000179099"/>
    </source>
</evidence>
<gene>
    <name evidence="3" type="ORF">A2Y98_03920</name>
</gene>
<accession>A0A1G2F8Q3</accession>
<feature type="transmembrane region" description="Helical" evidence="2">
    <location>
        <begin position="38"/>
        <end position="59"/>
    </location>
</feature>
<protein>
    <submittedName>
        <fullName evidence="3">Uncharacterized protein</fullName>
    </submittedName>
</protein>
<feature type="transmembrane region" description="Helical" evidence="2">
    <location>
        <begin position="71"/>
        <end position="93"/>
    </location>
</feature>
<sequence>MNNQQYNLYNQQPRPKQPNENNKLKNSINSSHLSKHNIFIKILAICFLIVFVFGVLEYYSECKEMGCGFQYLALVFLSEVEFSIALLFYLISVIRLKKLDVYDKILLIGLTLIIIILIFVIVKFQLEPFISIPSKFLPN</sequence>
<keyword evidence="2" id="KW-1133">Transmembrane helix</keyword>
<comment type="caution">
    <text evidence="3">The sequence shown here is derived from an EMBL/GenBank/DDBJ whole genome shotgun (WGS) entry which is preliminary data.</text>
</comment>
<evidence type="ECO:0000256" key="1">
    <source>
        <dbReference type="SAM" id="MobiDB-lite"/>
    </source>
</evidence>